<evidence type="ECO:0000313" key="2">
    <source>
        <dbReference type="Proteomes" id="UP000230081"/>
    </source>
</evidence>
<accession>A0A2M7UVR4</accession>
<dbReference type="PROSITE" id="PS51257">
    <property type="entry name" value="PROKAR_LIPOPROTEIN"/>
    <property type="match status" value="1"/>
</dbReference>
<gene>
    <name evidence="1" type="ORF">COX91_02220</name>
</gene>
<evidence type="ECO:0008006" key="3">
    <source>
        <dbReference type="Google" id="ProtNLM"/>
    </source>
</evidence>
<comment type="caution">
    <text evidence="1">The sequence shown here is derived from an EMBL/GenBank/DDBJ whole genome shotgun (WGS) entry which is preliminary data.</text>
</comment>
<dbReference type="Proteomes" id="UP000230081">
    <property type="component" value="Unassembled WGS sequence"/>
</dbReference>
<reference evidence="2" key="1">
    <citation type="submission" date="2017-09" db="EMBL/GenBank/DDBJ databases">
        <title>Depth-based differentiation of microbial function through sediment-hosted aquifers and enrichment of novel symbionts in the deep terrestrial subsurface.</title>
        <authorList>
            <person name="Probst A.J."/>
            <person name="Ladd B."/>
            <person name="Jarett J.K."/>
            <person name="Geller-Mcgrath D.E."/>
            <person name="Sieber C.M.K."/>
            <person name="Emerson J.B."/>
            <person name="Anantharaman K."/>
            <person name="Thomas B.C."/>
            <person name="Malmstrom R."/>
            <person name="Stieglmeier M."/>
            <person name="Klingl A."/>
            <person name="Woyke T."/>
            <person name="Ryan C.M."/>
            <person name="Banfield J.F."/>
        </authorList>
    </citation>
    <scope>NUCLEOTIDE SEQUENCE [LARGE SCALE GENOMIC DNA]</scope>
</reference>
<organism evidence="1 2">
    <name type="scientific">Candidatus Nealsonbacteria bacterium CG_4_10_14_0_2_um_filter_39_15</name>
    <dbReference type="NCBI Taxonomy" id="1974681"/>
    <lineage>
        <taxon>Bacteria</taxon>
        <taxon>Candidatus Nealsoniibacteriota</taxon>
    </lineage>
</organism>
<proteinExistence type="predicted"/>
<dbReference type="EMBL" id="PFPA01000053">
    <property type="protein sequence ID" value="PIZ88052.1"/>
    <property type="molecule type" value="Genomic_DNA"/>
</dbReference>
<dbReference type="AlphaFoldDB" id="A0A2M7UVR4"/>
<name>A0A2M7UVR4_9BACT</name>
<evidence type="ECO:0000313" key="1">
    <source>
        <dbReference type="EMBL" id="PIZ88052.1"/>
    </source>
</evidence>
<protein>
    <recommendedName>
        <fullName evidence="3">Lipoprotein</fullName>
    </recommendedName>
</protein>
<sequence>MEMKKLWMFLIFVLVVTGCGKLKGIVSREPTANDCKKVLENLVHSALSDMGSDKGHEYLQILSAEKIKSYEKTEMGTPVCYVETRFKIKCLNDFERLNTAGKDVCIFNIYYFCRAIDNKLWGVHFPHFLFKGEIESVVLNFRFEKTNKGWLGYDGNLY</sequence>